<name>A0A0P1AYF9_PLAHL</name>
<dbReference type="EMBL" id="CCYD01002371">
    <property type="protein sequence ID" value="CEG46871.1"/>
    <property type="molecule type" value="Genomic_DNA"/>
</dbReference>
<accession>A0A0P1AYF9</accession>
<sequence length="49" mass="5751">MNQPLEMSFPPSRSLKKSRAKEFSVPENWRHIDDRFQVSKCLLLTSSEV</sequence>
<dbReference type="AlphaFoldDB" id="A0A0P1AYF9"/>
<dbReference type="GeneID" id="36398600"/>
<dbReference type="Proteomes" id="UP000054928">
    <property type="component" value="Unassembled WGS sequence"/>
</dbReference>
<evidence type="ECO:0000313" key="1">
    <source>
        <dbReference type="EMBL" id="CEG46871.1"/>
    </source>
</evidence>
<reference evidence="2" key="1">
    <citation type="submission" date="2014-09" db="EMBL/GenBank/DDBJ databases">
        <authorList>
            <person name="Sharma Rahul"/>
            <person name="Thines Marco"/>
        </authorList>
    </citation>
    <scope>NUCLEOTIDE SEQUENCE [LARGE SCALE GENOMIC DNA]</scope>
</reference>
<evidence type="ECO:0000313" key="2">
    <source>
        <dbReference type="Proteomes" id="UP000054928"/>
    </source>
</evidence>
<protein>
    <submittedName>
        <fullName evidence="1">Uncharacterized protein</fullName>
    </submittedName>
</protein>
<proteinExistence type="predicted"/>
<organism evidence="1 2">
    <name type="scientific">Plasmopara halstedii</name>
    <name type="common">Downy mildew of sunflower</name>
    <dbReference type="NCBI Taxonomy" id="4781"/>
    <lineage>
        <taxon>Eukaryota</taxon>
        <taxon>Sar</taxon>
        <taxon>Stramenopiles</taxon>
        <taxon>Oomycota</taxon>
        <taxon>Peronosporomycetes</taxon>
        <taxon>Peronosporales</taxon>
        <taxon>Peronosporaceae</taxon>
        <taxon>Plasmopara</taxon>
    </lineage>
</organism>
<dbReference type="RefSeq" id="XP_024583240.1">
    <property type="nucleotide sequence ID" value="XM_024717774.1"/>
</dbReference>
<keyword evidence="2" id="KW-1185">Reference proteome</keyword>